<dbReference type="OrthoDB" id="9788420at2"/>
<dbReference type="Proteomes" id="UP000030380">
    <property type="component" value="Unassembled WGS sequence"/>
</dbReference>
<dbReference type="PANTHER" id="PTHR33371:SF4">
    <property type="entry name" value="INTERMEMBRANE PHOSPHOLIPID TRANSPORT SYSTEM BINDING PROTEIN MLAD"/>
    <property type="match status" value="1"/>
</dbReference>
<dbReference type="InterPro" id="IPR003399">
    <property type="entry name" value="Mce/MlaD"/>
</dbReference>
<evidence type="ECO:0000313" key="2">
    <source>
        <dbReference type="EMBL" id="KGQ69922.1"/>
    </source>
</evidence>
<dbReference type="AlphaFoldDB" id="A0A0A3AQ65"/>
<dbReference type="GO" id="GO:0005548">
    <property type="term" value="F:phospholipid transporter activity"/>
    <property type="evidence" value="ECO:0007669"/>
    <property type="project" value="TreeGrafter"/>
</dbReference>
<sequence>MRQTIKYEFWVGLFLLLGIAALVFLGLRVANVQGFSDSKSYQLQATFNNIGGLKVRAAVKTGGVVIGRVTDITLDQESYLPKVSLSIDQEYNKIPETSSLSIKTSGLLGEQYLSLNMGFDDGDVAMLKNGDTIHDTTSAMVLEDLIGQFLYGDKPSDNKAAEATAE</sequence>
<dbReference type="EMBL" id="JSUM01000014">
    <property type="protein sequence ID" value="KGQ69922.1"/>
    <property type="molecule type" value="Genomic_DNA"/>
</dbReference>
<accession>A0A0A3AQ65</accession>
<dbReference type="STRING" id="505317.OA57_09870"/>
<feature type="domain" description="Mce/MlaD" evidence="1">
    <location>
        <begin position="40"/>
        <end position="118"/>
    </location>
</feature>
<dbReference type="RefSeq" id="WP_034617040.1">
    <property type="nucleotide sequence ID" value="NZ_JSUM01000014.1"/>
</dbReference>
<reference evidence="2 3" key="1">
    <citation type="submission" date="2014-11" db="EMBL/GenBank/DDBJ databases">
        <title>Draft genome sequence of Chelonobacter oris 1662T, associated with respiratory disease in Hermann's Tortoises.</title>
        <authorList>
            <person name="Kudirkiene E."/>
            <person name="Hansen M.J."/>
            <person name="Bojesen A.M."/>
        </authorList>
    </citation>
    <scope>NUCLEOTIDE SEQUENCE [LARGE SCALE GENOMIC DNA]</scope>
    <source>
        <strain evidence="2 3">1662</strain>
    </source>
</reference>
<name>A0A0A3AQ65_9PAST</name>
<gene>
    <name evidence="2" type="ORF">OA57_09870</name>
</gene>
<dbReference type="PANTHER" id="PTHR33371">
    <property type="entry name" value="INTERMEMBRANE PHOSPHOLIPID TRANSPORT SYSTEM BINDING PROTEIN MLAD-RELATED"/>
    <property type="match status" value="1"/>
</dbReference>
<keyword evidence="3" id="KW-1185">Reference proteome</keyword>
<evidence type="ECO:0000259" key="1">
    <source>
        <dbReference type="Pfam" id="PF02470"/>
    </source>
</evidence>
<comment type="caution">
    <text evidence="2">The sequence shown here is derived from an EMBL/GenBank/DDBJ whole genome shotgun (WGS) entry which is preliminary data.</text>
</comment>
<protein>
    <submittedName>
        <fullName evidence="2">Toluene ABC transporter substrate-binding protein</fullName>
    </submittedName>
</protein>
<dbReference type="Pfam" id="PF02470">
    <property type="entry name" value="MlaD"/>
    <property type="match status" value="1"/>
</dbReference>
<dbReference type="InterPro" id="IPR052336">
    <property type="entry name" value="MlaD_Phospholipid_Transporter"/>
</dbReference>
<dbReference type="NCBIfam" id="TIGR04430">
    <property type="entry name" value="OM_asym_MlaD"/>
    <property type="match status" value="1"/>
</dbReference>
<dbReference type="InterPro" id="IPR030970">
    <property type="entry name" value="ABC_MlaD"/>
</dbReference>
<dbReference type="GO" id="GO:0005543">
    <property type="term" value="F:phospholipid binding"/>
    <property type="evidence" value="ECO:0007669"/>
    <property type="project" value="TreeGrafter"/>
</dbReference>
<organism evidence="2 3">
    <name type="scientific">Chelonobacter oris</name>
    <dbReference type="NCBI Taxonomy" id="505317"/>
    <lineage>
        <taxon>Bacteria</taxon>
        <taxon>Pseudomonadati</taxon>
        <taxon>Pseudomonadota</taxon>
        <taxon>Gammaproteobacteria</taxon>
        <taxon>Pasteurellales</taxon>
        <taxon>Pasteurellaceae</taxon>
        <taxon>Chelonobacter</taxon>
    </lineage>
</organism>
<evidence type="ECO:0000313" key="3">
    <source>
        <dbReference type="Proteomes" id="UP000030380"/>
    </source>
</evidence>
<proteinExistence type="predicted"/>